<protein>
    <recommendedName>
        <fullName evidence="3">DUF8128 domain-containing protein</fullName>
    </recommendedName>
</protein>
<dbReference type="Pfam" id="PF26449">
    <property type="entry name" value="DUF8128"/>
    <property type="match status" value="1"/>
</dbReference>
<sequence length="513" mass="58515">MFEIVTDFSSLQRMAVTRPDVLLLYILMPIGALLILTTIVWVIKQLYLDKKGGEYAAGLKWSVLAIDIPMNMQSPKAVENIFAIVKGTKSVVTKKEEWLHGKFLTATSFEIVSIDGYTQFFLRTQARFRDHLEAGIYSQYPEAEISEVEDYTKNIPGDFPNETHEMFGGEIILEEPSYLPIRTYEDFEHMASKDEKLKDPLNQMFEFMGKLRPGEQFWVHLIVHPGGDGGWSKKGEDFILKTYGRDKPEAVSTGSVLLKLLFSPFGWIIKEAATQLGAGVFEAGEAAKPERPMFFVPTNTEKTQLDGVTKKLAKPGYECKIRWAYVSRHETYNKGGRNTLWKGYLALFTHPAMNKFKYDADTMPRDDYFWMIWEYRRKQRELMEALKGRSWGHGSTPMYLNVEELATLWHFPTIESHAPLMARTESKRSEAPTYLPKPGVGESEDLPSEELIEVDEQGRPVARPVDVGAIYNNDLADILPTEPMIEPGDENQPRDTDETYGEEQPFIPPNLPV</sequence>
<keyword evidence="2" id="KW-0812">Transmembrane</keyword>
<evidence type="ECO:0000259" key="3">
    <source>
        <dbReference type="Pfam" id="PF26449"/>
    </source>
</evidence>
<feature type="domain" description="DUF8128" evidence="3">
    <location>
        <begin position="74"/>
        <end position="417"/>
    </location>
</feature>
<feature type="region of interest" description="Disordered" evidence="1">
    <location>
        <begin position="424"/>
        <end position="448"/>
    </location>
</feature>
<name>A0A2H0RMN3_9BACT</name>
<feature type="transmembrane region" description="Helical" evidence="2">
    <location>
        <begin position="21"/>
        <end position="43"/>
    </location>
</feature>
<evidence type="ECO:0000256" key="2">
    <source>
        <dbReference type="SAM" id="Phobius"/>
    </source>
</evidence>
<feature type="region of interest" description="Disordered" evidence="1">
    <location>
        <begin position="478"/>
        <end position="513"/>
    </location>
</feature>
<accession>A0A2H0RMN3</accession>
<gene>
    <name evidence="4" type="ORF">COV06_00145</name>
</gene>
<keyword evidence="2" id="KW-0472">Membrane</keyword>
<dbReference type="Proteomes" id="UP000230084">
    <property type="component" value="Unassembled WGS sequence"/>
</dbReference>
<comment type="caution">
    <text evidence="4">The sequence shown here is derived from an EMBL/GenBank/DDBJ whole genome shotgun (WGS) entry which is preliminary data.</text>
</comment>
<reference evidence="4 5" key="1">
    <citation type="submission" date="2017-09" db="EMBL/GenBank/DDBJ databases">
        <title>Depth-based differentiation of microbial function through sediment-hosted aquifers and enrichment of novel symbionts in the deep terrestrial subsurface.</title>
        <authorList>
            <person name="Probst A.J."/>
            <person name="Ladd B."/>
            <person name="Jarett J.K."/>
            <person name="Geller-Mcgrath D.E."/>
            <person name="Sieber C.M."/>
            <person name="Emerson J.B."/>
            <person name="Anantharaman K."/>
            <person name="Thomas B.C."/>
            <person name="Malmstrom R."/>
            <person name="Stieglmeier M."/>
            <person name="Klingl A."/>
            <person name="Woyke T."/>
            <person name="Ryan C.M."/>
            <person name="Banfield J.F."/>
        </authorList>
    </citation>
    <scope>NUCLEOTIDE SEQUENCE [LARGE SCALE GENOMIC DNA]</scope>
    <source>
        <strain evidence="4">CG10_big_fil_rev_8_21_14_0_10_50_16</strain>
    </source>
</reference>
<organism evidence="4 5">
    <name type="scientific">Candidatus Uhrbacteria bacterium CG10_big_fil_rev_8_21_14_0_10_50_16</name>
    <dbReference type="NCBI Taxonomy" id="1975039"/>
    <lineage>
        <taxon>Bacteria</taxon>
        <taxon>Candidatus Uhriibacteriota</taxon>
    </lineage>
</organism>
<proteinExistence type="predicted"/>
<dbReference type="EMBL" id="PCYM01000001">
    <property type="protein sequence ID" value="PIR47802.1"/>
    <property type="molecule type" value="Genomic_DNA"/>
</dbReference>
<evidence type="ECO:0000313" key="4">
    <source>
        <dbReference type="EMBL" id="PIR47802.1"/>
    </source>
</evidence>
<dbReference type="AlphaFoldDB" id="A0A2H0RMN3"/>
<evidence type="ECO:0000313" key="5">
    <source>
        <dbReference type="Proteomes" id="UP000230084"/>
    </source>
</evidence>
<evidence type="ECO:0000256" key="1">
    <source>
        <dbReference type="SAM" id="MobiDB-lite"/>
    </source>
</evidence>
<keyword evidence="2" id="KW-1133">Transmembrane helix</keyword>
<dbReference type="InterPro" id="IPR058441">
    <property type="entry name" value="DUF8128"/>
</dbReference>